<evidence type="ECO:0008006" key="5">
    <source>
        <dbReference type="Google" id="ProtNLM"/>
    </source>
</evidence>
<evidence type="ECO:0000313" key="3">
    <source>
        <dbReference type="EnsemblPlants" id="KQK22688"/>
    </source>
</evidence>
<keyword evidence="4" id="KW-1185">Reference proteome</keyword>
<gene>
    <name evidence="2" type="ORF">BRADI_1g68914v3</name>
</gene>
<evidence type="ECO:0000256" key="1">
    <source>
        <dbReference type="SAM" id="SignalP"/>
    </source>
</evidence>
<reference evidence="3" key="3">
    <citation type="submission" date="2018-08" db="UniProtKB">
        <authorList>
            <consortium name="EnsemblPlants"/>
        </authorList>
    </citation>
    <scope>IDENTIFICATION</scope>
    <source>
        <strain evidence="3">cv. Bd21</strain>
    </source>
</reference>
<dbReference type="InParanoid" id="A0A0Q3HIL7"/>
<dbReference type="Proteomes" id="UP000008810">
    <property type="component" value="Chromosome 1"/>
</dbReference>
<dbReference type="EMBL" id="CM000880">
    <property type="protein sequence ID" value="KQK22688.2"/>
    <property type="molecule type" value="Genomic_DNA"/>
</dbReference>
<accession>A0A0Q3HIL7</accession>
<reference evidence="2 3" key="1">
    <citation type="journal article" date="2010" name="Nature">
        <title>Genome sequencing and analysis of the model grass Brachypodium distachyon.</title>
        <authorList>
            <consortium name="International Brachypodium Initiative"/>
        </authorList>
    </citation>
    <scope>NUCLEOTIDE SEQUENCE [LARGE SCALE GENOMIC DNA]</scope>
    <source>
        <strain evidence="2 3">Bd21</strain>
    </source>
</reference>
<dbReference type="Gramene" id="KQK22688">
    <property type="protein sequence ID" value="KQK22688"/>
    <property type="gene ID" value="BRADI_1g68914v3"/>
</dbReference>
<feature type="signal peptide" evidence="1">
    <location>
        <begin position="1"/>
        <end position="16"/>
    </location>
</feature>
<evidence type="ECO:0000313" key="2">
    <source>
        <dbReference type="EMBL" id="KQK22688.2"/>
    </source>
</evidence>
<dbReference type="EnsemblPlants" id="KQK22688">
    <property type="protein sequence ID" value="KQK22688"/>
    <property type="gene ID" value="BRADI_1g68914v3"/>
</dbReference>
<organism evidence="2">
    <name type="scientific">Brachypodium distachyon</name>
    <name type="common">Purple false brome</name>
    <name type="synonym">Trachynia distachya</name>
    <dbReference type="NCBI Taxonomy" id="15368"/>
    <lineage>
        <taxon>Eukaryota</taxon>
        <taxon>Viridiplantae</taxon>
        <taxon>Streptophyta</taxon>
        <taxon>Embryophyta</taxon>
        <taxon>Tracheophyta</taxon>
        <taxon>Spermatophyta</taxon>
        <taxon>Magnoliopsida</taxon>
        <taxon>Liliopsida</taxon>
        <taxon>Poales</taxon>
        <taxon>Poaceae</taxon>
        <taxon>BOP clade</taxon>
        <taxon>Pooideae</taxon>
        <taxon>Stipodae</taxon>
        <taxon>Brachypodieae</taxon>
        <taxon>Brachypodium</taxon>
    </lineage>
</organism>
<name>A0A0Q3HIL7_BRADI</name>
<keyword evidence="1" id="KW-0732">Signal</keyword>
<evidence type="ECO:0000313" key="4">
    <source>
        <dbReference type="Proteomes" id="UP000008810"/>
    </source>
</evidence>
<sequence length="162" mass="18322">MQLLLLILEEFGLATGLRININKCEVTGIHCDDIDLADVLANFAGTRTTHHLFVACTFTTRLWLEAALWPNCQGVAASLQSVTVSVSDFRESLMLETDTGHRHGMSSLFILICSSVWRERNERIFRDKETSLCQIINFIRDEAQAWAFAGAKALRRLLWEPP</sequence>
<reference evidence="2" key="2">
    <citation type="submission" date="2017-06" db="EMBL/GenBank/DDBJ databases">
        <title>WGS assembly of Brachypodium distachyon.</title>
        <authorList>
            <consortium name="The International Brachypodium Initiative"/>
            <person name="Lucas S."/>
            <person name="Harmon-Smith M."/>
            <person name="Lail K."/>
            <person name="Tice H."/>
            <person name="Grimwood J."/>
            <person name="Bruce D."/>
            <person name="Barry K."/>
            <person name="Shu S."/>
            <person name="Lindquist E."/>
            <person name="Wang M."/>
            <person name="Pitluck S."/>
            <person name="Vogel J.P."/>
            <person name="Garvin D.F."/>
            <person name="Mockler T.C."/>
            <person name="Schmutz J."/>
            <person name="Rokhsar D."/>
            <person name="Bevan M.W."/>
        </authorList>
    </citation>
    <scope>NUCLEOTIDE SEQUENCE</scope>
    <source>
        <strain evidence="2">Bd21</strain>
    </source>
</reference>
<proteinExistence type="predicted"/>
<dbReference type="AlphaFoldDB" id="A0A0Q3HIL7"/>
<protein>
    <recommendedName>
        <fullName evidence="5">Reverse transcriptase domain-containing protein</fullName>
    </recommendedName>
</protein>
<feature type="chain" id="PRO_5033239481" description="Reverse transcriptase domain-containing protein" evidence="1">
    <location>
        <begin position="17"/>
        <end position="162"/>
    </location>
</feature>